<dbReference type="InterPro" id="IPR001610">
    <property type="entry name" value="PAC"/>
</dbReference>
<dbReference type="SUPFAM" id="SSF55785">
    <property type="entry name" value="PYP-like sensor domain (PAS domain)"/>
    <property type="match status" value="2"/>
</dbReference>
<dbReference type="InterPro" id="IPR013655">
    <property type="entry name" value="PAS_fold_3"/>
</dbReference>
<dbReference type="Gene3D" id="1.10.287.950">
    <property type="entry name" value="Methyl-accepting chemotaxis protein"/>
    <property type="match status" value="1"/>
</dbReference>
<dbReference type="NCBIfam" id="TIGR00229">
    <property type="entry name" value="sensory_box"/>
    <property type="match status" value="2"/>
</dbReference>
<dbReference type="PROSITE" id="PS50885">
    <property type="entry name" value="HAMP"/>
    <property type="match status" value="1"/>
</dbReference>
<dbReference type="CDD" id="cd00130">
    <property type="entry name" value="PAS"/>
    <property type="match status" value="2"/>
</dbReference>
<dbReference type="Proteomes" id="UP000324536">
    <property type="component" value="Chromosome"/>
</dbReference>
<dbReference type="EMBL" id="CP043506">
    <property type="protein sequence ID" value="QEO18250.1"/>
    <property type="molecule type" value="Genomic_DNA"/>
</dbReference>
<name>A0A5C1YSS4_9PROT</name>
<dbReference type="InterPro" id="IPR000014">
    <property type="entry name" value="PAS"/>
</dbReference>
<dbReference type="KEGG" id="acek:FLP30_11430"/>
<dbReference type="OrthoDB" id="9765776at2"/>
<dbReference type="Gene3D" id="3.30.450.20">
    <property type="entry name" value="PAS domain"/>
    <property type="match status" value="2"/>
</dbReference>
<dbReference type="PANTHER" id="PTHR24422">
    <property type="entry name" value="CHEMOTAXIS PROTEIN METHYLTRANSFERASE"/>
    <property type="match status" value="1"/>
</dbReference>
<evidence type="ECO:0000259" key="3">
    <source>
        <dbReference type="PROSITE" id="PS50885"/>
    </source>
</evidence>
<dbReference type="PROSITE" id="PS50112">
    <property type="entry name" value="PAS"/>
    <property type="match status" value="1"/>
</dbReference>
<accession>A0A5C1YSS4</accession>
<feature type="domain" description="HAMP" evidence="3">
    <location>
        <begin position="247"/>
        <end position="299"/>
    </location>
</feature>
<dbReference type="AlphaFoldDB" id="A0A5C1YSS4"/>
<evidence type="ECO:0000259" key="1">
    <source>
        <dbReference type="PROSITE" id="PS50112"/>
    </source>
</evidence>
<organism evidence="4 5">
    <name type="scientific">Acetobacter vaccinii</name>
    <dbReference type="NCBI Taxonomy" id="2592655"/>
    <lineage>
        <taxon>Bacteria</taxon>
        <taxon>Pseudomonadati</taxon>
        <taxon>Pseudomonadota</taxon>
        <taxon>Alphaproteobacteria</taxon>
        <taxon>Acetobacterales</taxon>
        <taxon>Acetobacteraceae</taxon>
        <taxon>Acetobacter</taxon>
    </lineage>
</organism>
<sequence length="340" mass="37943">MLKSWPGRWADAKATLAALQRSFAIIEFDTNGKILTANENFCSAMGYRLHEIRGQHHSMFVEPDYARSVEYTAFWNKLTHGEFDTREYIRVAKSGVEVSLRASYTPVQDVMGRVYKVVKVAAITTEAALQAADSKGKLDAVSRVQAIIEFSPNGEILTANENFLRVISYELSEIQGKHHSMFVEPDYVQSADYAAFWKKLQAGEFVTAEFKRVGKNGKIIWLQASYNPIFDHKERVIKVVKFATDVTSRVQAIDEIAAGLNTLADNTLHYRVTKNIDPAYEKLRTDFNTAIENLETTVAAISDSVGTVGNGAHEIAIASNDLARRTEIQAANLGSVDKRR</sequence>
<keyword evidence="5" id="KW-1185">Reference proteome</keyword>
<evidence type="ECO:0000313" key="4">
    <source>
        <dbReference type="EMBL" id="QEO18250.1"/>
    </source>
</evidence>
<dbReference type="GO" id="GO:0016020">
    <property type="term" value="C:membrane"/>
    <property type="evidence" value="ECO:0007669"/>
    <property type="project" value="InterPro"/>
</dbReference>
<reference evidence="4 5" key="1">
    <citation type="submission" date="2019-09" db="EMBL/GenBank/DDBJ databases">
        <title>Genome sequencing of strain KACC 21233.</title>
        <authorList>
            <person name="Heo J."/>
            <person name="Kim S.-J."/>
            <person name="Kim J.-S."/>
            <person name="Hong S.-B."/>
            <person name="Kwon S.-W."/>
        </authorList>
    </citation>
    <scope>NUCLEOTIDE SEQUENCE [LARGE SCALE GENOMIC DNA]</scope>
    <source>
        <strain evidence="4 5">KACC 21233</strain>
    </source>
</reference>
<feature type="domain" description="PAS" evidence="1">
    <location>
        <begin position="25"/>
        <end position="64"/>
    </location>
</feature>
<dbReference type="InterPro" id="IPR003660">
    <property type="entry name" value="HAMP_dom"/>
</dbReference>
<dbReference type="InterPro" id="IPR035965">
    <property type="entry name" value="PAS-like_dom_sf"/>
</dbReference>
<evidence type="ECO:0000259" key="2">
    <source>
        <dbReference type="PROSITE" id="PS50113"/>
    </source>
</evidence>
<dbReference type="RefSeq" id="WP_149279912.1">
    <property type="nucleotide sequence ID" value="NZ_CP043506.1"/>
</dbReference>
<dbReference type="SMART" id="SM00086">
    <property type="entry name" value="PAC"/>
    <property type="match status" value="2"/>
</dbReference>
<dbReference type="PANTHER" id="PTHR24422:SF10">
    <property type="entry name" value="CHEMOTAXIS PROTEIN METHYLTRANSFERASE 2"/>
    <property type="match status" value="1"/>
</dbReference>
<proteinExistence type="predicted"/>
<dbReference type="InterPro" id="IPR000700">
    <property type="entry name" value="PAS-assoc_C"/>
</dbReference>
<dbReference type="GO" id="GO:0007165">
    <property type="term" value="P:signal transduction"/>
    <property type="evidence" value="ECO:0007669"/>
    <property type="project" value="InterPro"/>
</dbReference>
<dbReference type="InterPro" id="IPR050903">
    <property type="entry name" value="Bact_Chemotaxis_MeTrfase"/>
</dbReference>
<evidence type="ECO:0000313" key="5">
    <source>
        <dbReference type="Proteomes" id="UP000324536"/>
    </source>
</evidence>
<protein>
    <submittedName>
        <fullName evidence="4">PAS domain-containing protein</fullName>
    </submittedName>
</protein>
<gene>
    <name evidence="4" type="ORF">FLP30_11430</name>
</gene>
<feature type="domain" description="PAC" evidence="2">
    <location>
        <begin position="206"/>
        <end position="258"/>
    </location>
</feature>
<dbReference type="PROSITE" id="PS50113">
    <property type="entry name" value="PAC"/>
    <property type="match status" value="1"/>
</dbReference>
<dbReference type="Pfam" id="PF08447">
    <property type="entry name" value="PAS_3"/>
    <property type="match status" value="2"/>
</dbReference>